<feature type="region of interest" description="Disordered" evidence="5">
    <location>
        <begin position="244"/>
        <end position="277"/>
    </location>
</feature>
<dbReference type="OrthoDB" id="1935339at2759"/>
<feature type="region of interest" description="Disordered" evidence="5">
    <location>
        <begin position="200"/>
        <end position="219"/>
    </location>
</feature>
<dbReference type="EMBL" id="NBCO01000005">
    <property type="protein sequence ID" value="ORC91638.1"/>
    <property type="molecule type" value="Genomic_DNA"/>
</dbReference>
<dbReference type="PROSITE" id="PS00518">
    <property type="entry name" value="ZF_RING_1"/>
    <property type="match status" value="1"/>
</dbReference>
<dbReference type="InterPro" id="IPR017907">
    <property type="entry name" value="Znf_RING_CS"/>
</dbReference>
<dbReference type="InterPro" id="IPR019786">
    <property type="entry name" value="Zinc_finger_PHD-type_CS"/>
</dbReference>
<keyword evidence="1" id="KW-0479">Metal-binding</keyword>
<dbReference type="InterPro" id="IPR001841">
    <property type="entry name" value="Znf_RING"/>
</dbReference>
<evidence type="ECO:0000256" key="4">
    <source>
        <dbReference type="PROSITE-ProRule" id="PRU00175"/>
    </source>
</evidence>
<dbReference type="Gene3D" id="3.30.40.10">
    <property type="entry name" value="Zinc/RING finger domain, C3HC4 (zinc finger)"/>
    <property type="match status" value="2"/>
</dbReference>
<dbReference type="GeneID" id="39982669"/>
<feature type="compositionally biased region" description="Polar residues" evidence="5">
    <location>
        <begin position="205"/>
        <end position="215"/>
    </location>
</feature>
<protein>
    <submittedName>
        <fullName evidence="7">PHD and RING finger domain-containing protein 1-like</fullName>
    </submittedName>
</protein>
<dbReference type="InterPro" id="IPR011011">
    <property type="entry name" value="Znf_FYVE_PHD"/>
</dbReference>
<name>A0A1X0P482_9TRYP</name>
<evidence type="ECO:0000256" key="5">
    <source>
        <dbReference type="SAM" id="MobiDB-lite"/>
    </source>
</evidence>
<gene>
    <name evidence="7" type="ORF">TM35_000052340</name>
</gene>
<dbReference type="InterPro" id="IPR019787">
    <property type="entry name" value="Znf_PHD-finger"/>
</dbReference>
<dbReference type="VEuPathDB" id="TriTrypDB:TM35_000052340"/>
<evidence type="ECO:0000313" key="8">
    <source>
        <dbReference type="Proteomes" id="UP000192257"/>
    </source>
</evidence>
<feature type="compositionally biased region" description="Polar residues" evidence="5">
    <location>
        <begin position="245"/>
        <end position="254"/>
    </location>
</feature>
<keyword evidence="8" id="KW-1185">Reference proteome</keyword>
<dbReference type="PROSITE" id="PS50089">
    <property type="entry name" value="ZF_RING_2"/>
    <property type="match status" value="1"/>
</dbReference>
<dbReference type="PANTHER" id="PTHR47177:SF3">
    <property type="entry name" value="F18C1.6 PROTEIN"/>
    <property type="match status" value="1"/>
</dbReference>
<dbReference type="InterPro" id="IPR013083">
    <property type="entry name" value="Znf_RING/FYVE/PHD"/>
</dbReference>
<dbReference type="SUPFAM" id="SSF57903">
    <property type="entry name" value="FYVE/PHD zinc finger"/>
    <property type="match status" value="1"/>
</dbReference>
<dbReference type="PANTHER" id="PTHR47177">
    <property type="entry name" value="F18C1.6 PROTEIN"/>
    <property type="match status" value="1"/>
</dbReference>
<dbReference type="AlphaFoldDB" id="A0A1X0P482"/>
<evidence type="ECO:0000256" key="3">
    <source>
        <dbReference type="ARBA" id="ARBA00022833"/>
    </source>
</evidence>
<keyword evidence="3" id="KW-0862">Zinc</keyword>
<comment type="caution">
    <text evidence="7">The sequence shown here is derived from an EMBL/GenBank/DDBJ whole genome shotgun (WGS) entry which is preliminary data.</text>
</comment>
<accession>A0A1X0P482</accession>
<organism evidence="7 8">
    <name type="scientific">Trypanosoma theileri</name>
    <dbReference type="NCBI Taxonomy" id="67003"/>
    <lineage>
        <taxon>Eukaryota</taxon>
        <taxon>Discoba</taxon>
        <taxon>Euglenozoa</taxon>
        <taxon>Kinetoplastea</taxon>
        <taxon>Metakinetoplastina</taxon>
        <taxon>Trypanosomatida</taxon>
        <taxon>Trypanosomatidae</taxon>
        <taxon>Trypanosoma</taxon>
    </lineage>
</organism>
<dbReference type="GO" id="GO:0008270">
    <property type="term" value="F:zinc ion binding"/>
    <property type="evidence" value="ECO:0007669"/>
    <property type="project" value="UniProtKB-KW"/>
</dbReference>
<evidence type="ECO:0000259" key="6">
    <source>
        <dbReference type="PROSITE" id="PS50089"/>
    </source>
</evidence>
<feature type="region of interest" description="Disordered" evidence="5">
    <location>
        <begin position="350"/>
        <end position="371"/>
    </location>
</feature>
<dbReference type="PROSITE" id="PS01359">
    <property type="entry name" value="ZF_PHD_1"/>
    <property type="match status" value="1"/>
</dbReference>
<evidence type="ECO:0000256" key="2">
    <source>
        <dbReference type="ARBA" id="ARBA00022771"/>
    </source>
</evidence>
<feature type="region of interest" description="Disordered" evidence="5">
    <location>
        <begin position="310"/>
        <end position="337"/>
    </location>
</feature>
<proteinExistence type="predicted"/>
<evidence type="ECO:0000256" key="1">
    <source>
        <dbReference type="ARBA" id="ARBA00022723"/>
    </source>
</evidence>
<reference evidence="7 8" key="1">
    <citation type="submission" date="2017-03" db="EMBL/GenBank/DDBJ databases">
        <title>An alternative strategy for trypanosome survival in the mammalian bloodstream revealed through genome and transcriptome analysis of the ubiquitous bovine parasite Trypanosoma (Megatrypanum) theileri.</title>
        <authorList>
            <person name="Kelly S."/>
            <person name="Ivens A."/>
            <person name="Mott A."/>
            <person name="O'Neill E."/>
            <person name="Emms D."/>
            <person name="Macleod O."/>
            <person name="Voorheis P."/>
            <person name="Matthews J."/>
            <person name="Matthews K."/>
            <person name="Carrington M."/>
        </authorList>
    </citation>
    <scope>NUCLEOTIDE SEQUENCE [LARGE SCALE GENOMIC DNA]</scope>
    <source>
        <strain evidence="7">Edinburgh</strain>
    </source>
</reference>
<dbReference type="SUPFAM" id="SSF57850">
    <property type="entry name" value="RING/U-box"/>
    <property type="match status" value="1"/>
</dbReference>
<dbReference type="SMART" id="SM00249">
    <property type="entry name" value="PHD"/>
    <property type="match status" value="1"/>
</dbReference>
<evidence type="ECO:0000313" key="7">
    <source>
        <dbReference type="EMBL" id="ORC91638.1"/>
    </source>
</evidence>
<dbReference type="Pfam" id="PF13639">
    <property type="entry name" value="zf-RING_2"/>
    <property type="match status" value="1"/>
</dbReference>
<dbReference type="Proteomes" id="UP000192257">
    <property type="component" value="Unassembled WGS sequence"/>
</dbReference>
<dbReference type="RefSeq" id="XP_028885704.1">
    <property type="nucleotide sequence ID" value="XM_029022889.1"/>
</dbReference>
<sequence length="492" mass="56245">MQHDVKENEKKQTESPIEKEDEVCGICFTGIHPSDNPRGRLNSCNHIFCAYCIKEWAQSTNVCPHCKARFTRIFVLNNNGEEEVTKVRKRNYKRWEEDDEDENEDGENEEENSGEASHSLLVACDVCGQGDNAFRMIFCDRRQCQYAVHLDCIHLNERPAEFYCSQCAQLRGSTTATTPIATTTNDEDIEIRESIQEQEMREGRNLSSAVESQTDAVPPCKTPYSKVSVALPTFLRQAMERGIRGQTTVPQQGEYQDKEISLTSSSSSQNRGRGRGGDQELHIIQEDDMITRSSQAALQEYLKRQDNQNHQIRLQQQQQHHHHHHHNRRGEIPQIRDMSKRGVGVVGIQPSFKRPRSYNNTSVHHTSVDGLLDPTTRRKEEDRLARQLAIEMLPILRRNQQIQESQLQFGRNGDIVVSAVPNGSDATVRERELYVKAMTEARRMAQQQIEAKVVKARMRMERQVRIQAQREAAALAKLAKIVASHRVASKPN</sequence>
<keyword evidence="2 4" id="KW-0863">Zinc-finger</keyword>
<dbReference type="SMART" id="SM00184">
    <property type="entry name" value="RING"/>
    <property type="match status" value="2"/>
</dbReference>
<feature type="domain" description="RING-type" evidence="6">
    <location>
        <begin position="24"/>
        <end position="67"/>
    </location>
</feature>
<dbReference type="Pfam" id="PF00628">
    <property type="entry name" value="PHD"/>
    <property type="match status" value="1"/>
</dbReference>
<dbReference type="InterPro" id="IPR001965">
    <property type="entry name" value="Znf_PHD"/>
</dbReference>
<feature type="compositionally biased region" description="Basic residues" evidence="5">
    <location>
        <begin position="319"/>
        <end position="328"/>
    </location>
</feature>